<sequence length="388" mass="42930">MARQHVKHERPWSGNTSNSLVKIGSSDCQRWTDGGSKKRCDRGMMDFSSHVGHASATGYTSNLRPAIFYRPSLDLTDNPLFGLLLSDSFTSQTKHHYQPHIRSDCTGPLPNIVNKSRDSGFHQLKTLPKTATVEEKSHVPVGRRGESGFTEGTDLYFNTFQEKGSCTVEPLQNHSSVMKRDFVPPLFLQDPETRPSKCSSHLSRETGFTRGAIAPLACPLLILVVHLSPVVLQLVPFVLEPLSLTYQLLRLVLDPLLVVLQLSSVVLGDGRLHILLLVRQGLFVLNVFVLRSPRSMFGAGAAVLQDAVNHRLLSCQSQLFGLLLCGEAYSFIVGFALLQEFQSALPNHEHLRAHSRRAVHWVVVVGKEPQGVETLQAGEIGYFVAVQI</sequence>
<reference evidence="1 2" key="1">
    <citation type="submission" date="2019-03" db="EMBL/GenBank/DDBJ databases">
        <title>First draft genome of Liparis tanakae, snailfish: a comprehensive survey of snailfish specific genes.</title>
        <authorList>
            <person name="Kim W."/>
            <person name="Song I."/>
            <person name="Jeong J.-H."/>
            <person name="Kim D."/>
            <person name="Kim S."/>
            <person name="Ryu S."/>
            <person name="Song J.Y."/>
            <person name="Lee S.K."/>
        </authorList>
    </citation>
    <scope>NUCLEOTIDE SEQUENCE [LARGE SCALE GENOMIC DNA]</scope>
    <source>
        <tissue evidence="1">Muscle</tissue>
    </source>
</reference>
<evidence type="ECO:0000313" key="2">
    <source>
        <dbReference type="Proteomes" id="UP000314294"/>
    </source>
</evidence>
<dbReference type="InterPro" id="IPR031410">
    <property type="entry name" value="SAXO4"/>
</dbReference>
<accession>A0A4Z2JAN3</accession>
<evidence type="ECO:0000313" key="1">
    <source>
        <dbReference type="EMBL" id="TNN87001.1"/>
    </source>
</evidence>
<organism evidence="1 2">
    <name type="scientific">Liparis tanakae</name>
    <name type="common">Tanaka's snailfish</name>
    <dbReference type="NCBI Taxonomy" id="230148"/>
    <lineage>
        <taxon>Eukaryota</taxon>
        <taxon>Metazoa</taxon>
        <taxon>Chordata</taxon>
        <taxon>Craniata</taxon>
        <taxon>Vertebrata</taxon>
        <taxon>Euteleostomi</taxon>
        <taxon>Actinopterygii</taxon>
        <taxon>Neopterygii</taxon>
        <taxon>Teleostei</taxon>
        <taxon>Neoteleostei</taxon>
        <taxon>Acanthomorphata</taxon>
        <taxon>Eupercaria</taxon>
        <taxon>Perciformes</taxon>
        <taxon>Cottioidei</taxon>
        <taxon>Cottales</taxon>
        <taxon>Liparidae</taxon>
        <taxon>Liparis</taxon>
    </lineage>
</organism>
<dbReference type="GO" id="GO:0019902">
    <property type="term" value="F:phosphatase binding"/>
    <property type="evidence" value="ECO:0007669"/>
    <property type="project" value="TreeGrafter"/>
</dbReference>
<dbReference type="Proteomes" id="UP000314294">
    <property type="component" value="Unassembled WGS sequence"/>
</dbReference>
<protein>
    <submittedName>
        <fullName evidence="1">Protein phosphatase 1 regulatory subunit 32</fullName>
    </submittedName>
</protein>
<dbReference type="OrthoDB" id="9980630at2759"/>
<keyword evidence="2" id="KW-1185">Reference proteome</keyword>
<proteinExistence type="predicted"/>
<dbReference type="Pfam" id="PF15691">
    <property type="entry name" value="PPP1R32"/>
    <property type="match status" value="1"/>
</dbReference>
<comment type="caution">
    <text evidence="1">The sequence shown here is derived from an EMBL/GenBank/DDBJ whole genome shotgun (WGS) entry which is preliminary data.</text>
</comment>
<dbReference type="PANTHER" id="PTHR34349">
    <property type="entry name" value="PROTEIN PHOSPHATASE 1 REGULATORY SUBUNIT 32"/>
    <property type="match status" value="1"/>
</dbReference>
<name>A0A4Z2JAN3_9TELE</name>
<gene>
    <name evidence="1" type="primary">PPP1R32</name>
    <name evidence="1" type="ORF">EYF80_002756</name>
</gene>
<dbReference type="EMBL" id="SRLO01000012">
    <property type="protein sequence ID" value="TNN87001.1"/>
    <property type="molecule type" value="Genomic_DNA"/>
</dbReference>
<dbReference type="PANTHER" id="PTHR34349:SF1">
    <property type="entry name" value="PROTEIN PHOSPHATASE 1 REGULATORY SUBUNIT 32"/>
    <property type="match status" value="1"/>
</dbReference>
<dbReference type="AlphaFoldDB" id="A0A4Z2JAN3"/>